<comment type="caution">
    <text evidence="1">The sequence shown here is derived from an EMBL/GenBank/DDBJ whole genome shotgun (WGS) entry which is preliminary data.</text>
</comment>
<protein>
    <recommendedName>
        <fullName evidence="3">Tetratricopeptide repeat-containing protein</fullName>
    </recommendedName>
</protein>
<gene>
    <name evidence="1" type="ORF">DDF67_13020</name>
</gene>
<reference evidence="1 2" key="1">
    <citation type="submission" date="2018-04" db="EMBL/GenBank/DDBJ databases">
        <title>The genome sequence of Caulobacter sp. 744.</title>
        <authorList>
            <person name="Gao J."/>
            <person name="Sun J."/>
        </authorList>
    </citation>
    <scope>NUCLEOTIDE SEQUENCE [LARGE SCALE GENOMIC DNA]</scope>
    <source>
        <strain evidence="1 2">774</strain>
    </source>
</reference>
<accession>A0A2T9JY73</accession>
<dbReference type="Proteomes" id="UP000245073">
    <property type="component" value="Unassembled WGS sequence"/>
</dbReference>
<keyword evidence="2" id="KW-1185">Reference proteome</keyword>
<dbReference type="SUPFAM" id="SSF48452">
    <property type="entry name" value="TPR-like"/>
    <property type="match status" value="1"/>
</dbReference>
<evidence type="ECO:0000313" key="2">
    <source>
        <dbReference type="Proteomes" id="UP000245073"/>
    </source>
</evidence>
<name>A0A2T9JY73_9CAUL</name>
<dbReference type="Gene3D" id="1.25.40.10">
    <property type="entry name" value="Tetratricopeptide repeat domain"/>
    <property type="match status" value="1"/>
</dbReference>
<dbReference type="AlphaFoldDB" id="A0A2T9JY73"/>
<proteinExistence type="predicted"/>
<sequence length="316" mass="35078">MLMDDRGVYYAQSWLLTHYVWNDKARRGQLSRYLAAVREGGDPMATWTKVYGQDSKTLEKALLNYMDNLHGVELKREPPPAPEIAFSRLPEGADDLILEVQQLKRDIPPAEAAAFLAKVRKIAAKRPNEFYSRRVLARAECDLGDRKQCEVMLKALLEERPQDLEALQIMAASRLSSARQAVRDKASRDEVQAIYADAAKYLGRIHKIDPNDYMALFGYAQTKSLEPVPSENTLNVIVRAAEIAPQASLIRMTAARMFIQAKAYAEACEMMAPVAGNPHGGPRAKYAAQLMAELKDKADGEALPVGSQAAIFAEKG</sequence>
<dbReference type="EMBL" id="QDKQ01000046">
    <property type="protein sequence ID" value="PVM88583.1"/>
    <property type="molecule type" value="Genomic_DNA"/>
</dbReference>
<dbReference type="InterPro" id="IPR011990">
    <property type="entry name" value="TPR-like_helical_dom_sf"/>
</dbReference>
<evidence type="ECO:0000313" key="1">
    <source>
        <dbReference type="EMBL" id="PVM88583.1"/>
    </source>
</evidence>
<evidence type="ECO:0008006" key="3">
    <source>
        <dbReference type="Google" id="ProtNLM"/>
    </source>
</evidence>
<organism evidence="1 2">
    <name type="scientific">Caulobacter endophyticus</name>
    <dbReference type="NCBI Taxonomy" id="2172652"/>
    <lineage>
        <taxon>Bacteria</taxon>
        <taxon>Pseudomonadati</taxon>
        <taxon>Pseudomonadota</taxon>
        <taxon>Alphaproteobacteria</taxon>
        <taxon>Caulobacterales</taxon>
        <taxon>Caulobacteraceae</taxon>
        <taxon>Caulobacter</taxon>
    </lineage>
</organism>